<sequence>MLFDKIDTLNMFIDFYLYHKIITNPLLLPLNLFNPSKR</sequence>
<protein>
    <submittedName>
        <fullName evidence="1">Uncharacterized protein</fullName>
    </submittedName>
</protein>
<evidence type="ECO:0000313" key="2">
    <source>
        <dbReference type="Proteomes" id="UP000029643"/>
    </source>
</evidence>
<proteinExistence type="predicted"/>
<accession>A0A090WLD1</accession>
<comment type="caution">
    <text evidence="1">The sequence shown here is derived from an EMBL/GenBank/DDBJ whole genome shotgun (WGS) entry which is preliminary data.</text>
</comment>
<reference evidence="1 2" key="1">
    <citation type="journal article" date="2014" name="Genome Announc.">
        <title>Draft Genome Sequences of Marine Flavobacterium Algibacter lectus Strains SS8 and NR4.</title>
        <authorList>
            <person name="Takatani N."/>
            <person name="Nakanishi M."/>
            <person name="Meirelles P."/>
            <person name="Mino S."/>
            <person name="Suda W."/>
            <person name="Oshima K."/>
            <person name="Hattori M."/>
            <person name="Ohkuma M."/>
            <person name="Hosokawa M."/>
            <person name="Miyashita K."/>
            <person name="Thompson F.L."/>
            <person name="Niwa A."/>
            <person name="Sawabe T."/>
            <person name="Sawabe T."/>
        </authorList>
    </citation>
    <scope>NUCLEOTIDE SEQUENCE [LARGE SCALE GENOMIC DNA]</scope>
    <source>
        <strain evidence="2">JCM19274</strain>
    </source>
</reference>
<dbReference type="Proteomes" id="UP000029643">
    <property type="component" value="Unassembled WGS sequence"/>
</dbReference>
<evidence type="ECO:0000313" key="1">
    <source>
        <dbReference type="EMBL" id="GAL77875.1"/>
    </source>
</evidence>
<gene>
    <name evidence="1" type="ORF">JCM19274_5588</name>
</gene>
<dbReference type="AlphaFoldDB" id="A0A090WLD1"/>
<name>A0A090WLD1_9FLAO</name>
<dbReference type="EMBL" id="BBNU01000001">
    <property type="protein sequence ID" value="GAL77875.1"/>
    <property type="molecule type" value="Genomic_DNA"/>
</dbReference>
<organism evidence="1 2">
    <name type="scientific">Algibacter lectus</name>
    <dbReference type="NCBI Taxonomy" id="221126"/>
    <lineage>
        <taxon>Bacteria</taxon>
        <taxon>Pseudomonadati</taxon>
        <taxon>Bacteroidota</taxon>
        <taxon>Flavobacteriia</taxon>
        <taxon>Flavobacteriales</taxon>
        <taxon>Flavobacteriaceae</taxon>
        <taxon>Algibacter</taxon>
    </lineage>
</organism>